<keyword evidence="2" id="KW-0722">Serine protease inhibitor</keyword>
<accession>A0AAV2R4J5</accession>
<feature type="compositionally biased region" description="Polar residues" evidence="4">
    <location>
        <begin position="31"/>
        <end position="86"/>
    </location>
</feature>
<evidence type="ECO:0000256" key="2">
    <source>
        <dbReference type="ARBA" id="ARBA00022900"/>
    </source>
</evidence>
<comment type="similarity">
    <text evidence="3">Belongs to the serpin family.</text>
</comment>
<proteinExistence type="inferred from homology"/>
<dbReference type="PANTHER" id="PTHR11461:SF342">
    <property type="entry name" value="SERINE PROTEASE INHIBITOR 28DC"/>
    <property type="match status" value="1"/>
</dbReference>
<feature type="signal peptide" evidence="5">
    <location>
        <begin position="1"/>
        <end position="19"/>
    </location>
</feature>
<evidence type="ECO:0000256" key="3">
    <source>
        <dbReference type="RuleBase" id="RU000411"/>
    </source>
</evidence>
<dbReference type="InterPro" id="IPR042178">
    <property type="entry name" value="Serpin_sf_1"/>
</dbReference>
<keyword evidence="5" id="KW-0732">Signal</keyword>
<name>A0AAV2R4J5_MEGNR</name>
<evidence type="ECO:0000259" key="6">
    <source>
        <dbReference type="SMART" id="SM00093"/>
    </source>
</evidence>
<dbReference type="AlphaFoldDB" id="A0AAV2R4J5"/>
<sequence>MLLSFVVLLILSISSAVSASETHHISKRQTSNLNQVGGQGNSAVSQLNPGAGQNNPITGQVNPGAGQNNPITGQANPGTGQSNTVSVQVNPGQINPVQNPPVPTNNPSTNNVVQTNDKRILAKLIGDFGLEMSDMIHQNGEQDTVVFSPLSIATLMTLLMAGMGQQSNSYFETLMLLGYDKACSPNPCDETVIHQLYKDLLSDLTTQNNHVTFSMGNRLYLQSESSDKQNGLNIFGSYTKIAKEYYKAGTETLDFFNDPFGAANRINKWVSTATEGKIPQLLTDPLSPQTKFMAVNTVYFKAPWLKPFVTDGTIVKKFDTGKGKIDMSFMTQIMGLKGDKIDELQATVIELPYKGERYSMFIMKPEGPASLNSVLQMETALTPENINILIDRVKAKQPLPVSVQIPRMRLRYRAYLKEIIGNLGATSMFSVVNADFSRLTSSNHTILDDMIHEAVMDITEEGTEAAAATSSTSNRFGTNIAFSLDQPSLLFIHDSITKVPIFWARIVTPESI</sequence>
<dbReference type="InterPro" id="IPR023796">
    <property type="entry name" value="Serpin_dom"/>
</dbReference>
<comment type="caution">
    <text evidence="7">The sequence shown here is derived from an EMBL/GenBank/DDBJ whole genome shotgun (WGS) entry which is preliminary data.</text>
</comment>
<feature type="domain" description="Serpin" evidence="6">
    <location>
        <begin position="130"/>
        <end position="509"/>
    </location>
</feature>
<dbReference type="EMBL" id="CAXKWB010014638">
    <property type="protein sequence ID" value="CAL4111261.1"/>
    <property type="molecule type" value="Genomic_DNA"/>
</dbReference>
<dbReference type="InterPro" id="IPR042185">
    <property type="entry name" value="Serpin_sf_2"/>
</dbReference>
<dbReference type="Proteomes" id="UP001497623">
    <property type="component" value="Unassembled WGS sequence"/>
</dbReference>
<dbReference type="Gene3D" id="3.30.497.10">
    <property type="entry name" value="Antithrombin, subunit I, domain 2"/>
    <property type="match status" value="1"/>
</dbReference>
<protein>
    <recommendedName>
        <fullName evidence="6">Serpin domain-containing protein</fullName>
    </recommendedName>
</protein>
<evidence type="ECO:0000256" key="1">
    <source>
        <dbReference type="ARBA" id="ARBA00022690"/>
    </source>
</evidence>
<evidence type="ECO:0000256" key="4">
    <source>
        <dbReference type="SAM" id="MobiDB-lite"/>
    </source>
</evidence>
<dbReference type="Gene3D" id="2.30.39.10">
    <property type="entry name" value="Alpha-1-antitrypsin, domain 1"/>
    <property type="match status" value="1"/>
</dbReference>
<dbReference type="PANTHER" id="PTHR11461">
    <property type="entry name" value="SERINE PROTEASE INHIBITOR, SERPIN"/>
    <property type="match status" value="1"/>
</dbReference>
<dbReference type="GO" id="GO:0004867">
    <property type="term" value="F:serine-type endopeptidase inhibitor activity"/>
    <property type="evidence" value="ECO:0007669"/>
    <property type="project" value="UniProtKB-KW"/>
</dbReference>
<keyword evidence="1" id="KW-0646">Protease inhibitor</keyword>
<reference evidence="7 8" key="1">
    <citation type="submission" date="2024-05" db="EMBL/GenBank/DDBJ databases">
        <authorList>
            <person name="Wallberg A."/>
        </authorList>
    </citation>
    <scope>NUCLEOTIDE SEQUENCE [LARGE SCALE GENOMIC DNA]</scope>
</reference>
<feature type="chain" id="PRO_5043629274" description="Serpin domain-containing protein" evidence="5">
    <location>
        <begin position="20"/>
        <end position="512"/>
    </location>
</feature>
<dbReference type="GO" id="GO:0005615">
    <property type="term" value="C:extracellular space"/>
    <property type="evidence" value="ECO:0007669"/>
    <property type="project" value="InterPro"/>
</dbReference>
<evidence type="ECO:0000256" key="5">
    <source>
        <dbReference type="SAM" id="SignalP"/>
    </source>
</evidence>
<dbReference type="SMART" id="SM00093">
    <property type="entry name" value="SERPIN"/>
    <property type="match status" value="1"/>
</dbReference>
<feature type="region of interest" description="Disordered" evidence="4">
    <location>
        <begin position="31"/>
        <end position="91"/>
    </location>
</feature>
<evidence type="ECO:0000313" key="7">
    <source>
        <dbReference type="EMBL" id="CAL4111261.1"/>
    </source>
</evidence>
<gene>
    <name evidence="7" type="ORF">MNOR_LOCUS19593</name>
</gene>
<dbReference type="InterPro" id="IPR000215">
    <property type="entry name" value="Serpin_fam"/>
</dbReference>
<dbReference type="SUPFAM" id="SSF56574">
    <property type="entry name" value="Serpins"/>
    <property type="match status" value="1"/>
</dbReference>
<dbReference type="InterPro" id="IPR036186">
    <property type="entry name" value="Serpin_sf"/>
</dbReference>
<organism evidence="7 8">
    <name type="scientific">Meganyctiphanes norvegica</name>
    <name type="common">Northern krill</name>
    <name type="synonym">Thysanopoda norvegica</name>
    <dbReference type="NCBI Taxonomy" id="48144"/>
    <lineage>
        <taxon>Eukaryota</taxon>
        <taxon>Metazoa</taxon>
        <taxon>Ecdysozoa</taxon>
        <taxon>Arthropoda</taxon>
        <taxon>Crustacea</taxon>
        <taxon>Multicrustacea</taxon>
        <taxon>Malacostraca</taxon>
        <taxon>Eumalacostraca</taxon>
        <taxon>Eucarida</taxon>
        <taxon>Euphausiacea</taxon>
        <taxon>Euphausiidae</taxon>
        <taxon>Meganyctiphanes</taxon>
    </lineage>
</organism>
<evidence type="ECO:0000313" key="8">
    <source>
        <dbReference type="Proteomes" id="UP001497623"/>
    </source>
</evidence>
<keyword evidence="8" id="KW-1185">Reference proteome</keyword>
<dbReference type="Pfam" id="PF00079">
    <property type="entry name" value="Serpin"/>
    <property type="match status" value="1"/>
</dbReference>
<dbReference type="CDD" id="cd00172">
    <property type="entry name" value="serpin"/>
    <property type="match status" value="1"/>
</dbReference>